<proteinExistence type="predicted"/>
<sequence length="41" mass="4547">MNSWTNSWTARSTLATVCKAPHWRLDGALGFAALERRLNGS</sequence>
<protein>
    <submittedName>
        <fullName evidence="1">Uncharacterized protein</fullName>
    </submittedName>
</protein>
<comment type="caution">
    <text evidence="1">The sequence shown here is derived from an EMBL/GenBank/DDBJ whole genome shotgun (WGS) entry which is preliminary data.</text>
</comment>
<keyword evidence="2" id="KW-1185">Reference proteome</keyword>
<dbReference type="Proteomes" id="UP000216188">
    <property type="component" value="Unassembled WGS sequence"/>
</dbReference>
<gene>
    <name evidence="1" type="ORF">CEV34_3631</name>
</gene>
<name>A0A256G919_9HYPH</name>
<reference evidence="1 2" key="1">
    <citation type="submission" date="2017-07" db="EMBL/GenBank/DDBJ databases">
        <title>Phylogenetic study on the rhizospheric bacterium Ochrobactrum sp. A44.</title>
        <authorList>
            <person name="Krzyzanowska D.M."/>
            <person name="Ossowicki A."/>
            <person name="Rajewska M."/>
            <person name="Maciag T."/>
            <person name="Kaczynski Z."/>
            <person name="Czerwicka M."/>
            <person name="Jafra S."/>
        </authorList>
    </citation>
    <scope>NUCLEOTIDE SEQUENCE [LARGE SCALE GENOMIC DNA]</scope>
    <source>
        <strain evidence="1 2">CCUG 30717</strain>
    </source>
</reference>
<dbReference type="AlphaFoldDB" id="A0A256G919"/>
<dbReference type="EMBL" id="NNRM01000039">
    <property type="protein sequence ID" value="OYR23627.1"/>
    <property type="molecule type" value="Genomic_DNA"/>
</dbReference>
<evidence type="ECO:0000313" key="1">
    <source>
        <dbReference type="EMBL" id="OYR23627.1"/>
    </source>
</evidence>
<organism evidence="1 2">
    <name type="scientific">Brucella pseudogrignonensis</name>
    <dbReference type="NCBI Taxonomy" id="419475"/>
    <lineage>
        <taxon>Bacteria</taxon>
        <taxon>Pseudomonadati</taxon>
        <taxon>Pseudomonadota</taxon>
        <taxon>Alphaproteobacteria</taxon>
        <taxon>Hyphomicrobiales</taxon>
        <taxon>Brucellaceae</taxon>
        <taxon>Brucella/Ochrobactrum group</taxon>
        <taxon>Brucella</taxon>
    </lineage>
</organism>
<accession>A0A256G919</accession>
<evidence type="ECO:0000313" key="2">
    <source>
        <dbReference type="Proteomes" id="UP000216188"/>
    </source>
</evidence>